<reference evidence="1 2" key="1">
    <citation type="submission" date="2020-02" db="EMBL/GenBank/DDBJ databases">
        <title>Draft genome sequence of Haematococcus lacustris strain NIES-144.</title>
        <authorList>
            <person name="Morimoto D."/>
            <person name="Nakagawa S."/>
            <person name="Yoshida T."/>
            <person name="Sawayama S."/>
        </authorList>
    </citation>
    <scope>NUCLEOTIDE SEQUENCE [LARGE SCALE GENOMIC DNA]</scope>
    <source>
        <strain evidence="1 2">NIES-144</strain>
    </source>
</reference>
<evidence type="ECO:0000313" key="2">
    <source>
        <dbReference type="Proteomes" id="UP000485058"/>
    </source>
</evidence>
<gene>
    <name evidence="1" type="ORF">HaLaN_06071</name>
</gene>
<dbReference type="AlphaFoldDB" id="A0A699YW48"/>
<dbReference type="Proteomes" id="UP000485058">
    <property type="component" value="Unassembled WGS sequence"/>
</dbReference>
<protein>
    <submittedName>
        <fullName evidence="1">Uncharacterized protein</fullName>
    </submittedName>
</protein>
<evidence type="ECO:0000313" key="1">
    <source>
        <dbReference type="EMBL" id="GFH10709.1"/>
    </source>
</evidence>
<name>A0A699YW48_HAELA</name>
<proteinExistence type="predicted"/>
<keyword evidence="2" id="KW-1185">Reference proteome</keyword>
<sequence>MLFHADLQRVPDATQPWRLPECLRPPACHGLHPVHELEDLLQEPKKGVHPRSHLQGPHTCHGTCSTTSAHVITCRVAQSQTLEPSHPKSPILWIQTS</sequence>
<comment type="caution">
    <text evidence="1">The sequence shown here is derived from an EMBL/GenBank/DDBJ whole genome shotgun (WGS) entry which is preliminary data.</text>
</comment>
<organism evidence="1 2">
    <name type="scientific">Haematococcus lacustris</name>
    <name type="common">Green alga</name>
    <name type="synonym">Haematococcus pluvialis</name>
    <dbReference type="NCBI Taxonomy" id="44745"/>
    <lineage>
        <taxon>Eukaryota</taxon>
        <taxon>Viridiplantae</taxon>
        <taxon>Chlorophyta</taxon>
        <taxon>core chlorophytes</taxon>
        <taxon>Chlorophyceae</taxon>
        <taxon>CS clade</taxon>
        <taxon>Chlamydomonadales</taxon>
        <taxon>Haematococcaceae</taxon>
        <taxon>Haematococcus</taxon>
    </lineage>
</organism>
<dbReference type="EMBL" id="BLLF01000339">
    <property type="protein sequence ID" value="GFH10709.1"/>
    <property type="molecule type" value="Genomic_DNA"/>
</dbReference>
<accession>A0A699YW48</accession>